<evidence type="ECO:0000313" key="2">
    <source>
        <dbReference type="Proteomes" id="UP000299102"/>
    </source>
</evidence>
<gene>
    <name evidence="1" type="ORF">EVAR_10119_1</name>
</gene>
<dbReference type="Proteomes" id="UP000299102">
    <property type="component" value="Unassembled WGS sequence"/>
</dbReference>
<keyword evidence="2" id="KW-1185">Reference proteome</keyword>
<evidence type="ECO:0000313" key="1">
    <source>
        <dbReference type="EMBL" id="GBP24018.1"/>
    </source>
</evidence>
<proteinExistence type="predicted"/>
<dbReference type="AlphaFoldDB" id="A0A4C1UCB7"/>
<organism evidence="1 2">
    <name type="scientific">Eumeta variegata</name>
    <name type="common">Bagworm moth</name>
    <name type="synonym">Eumeta japonica</name>
    <dbReference type="NCBI Taxonomy" id="151549"/>
    <lineage>
        <taxon>Eukaryota</taxon>
        <taxon>Metazoa</taxon>
        <taxon>Ecdysozoa</taxon>
        <taxon>Arthropoda</taxon>
        <taxon>Hexapoda</taxon>
        <taxon>Insecta</taxon>
        <taxon>Pterygota</taxon>
        <taxon>Neoptera</taxon>
        <taxon>Endopterygota</taxon>
        <taxon>Lepidoptera</taxon>
        <taxon>Glossata</taxon>
        <taxon>Ditrysia</taxon>
        <taxon>Tineoidea</taxon>
        <taxon>Psychidae</taxon>
        <taxon>Oiketicinae</taxon>
        <taxon>Eumeta</taxon>
    </lineage>
</organism>
<dbReference type="EMBL" id="BGZK01000156">
    <property type="protein sequence ID" value="GBP24018.1"/>
    <property type="molecule type" value="Genomic_DNA"/>
</dbReference>
<name>A0A4C1UCB7_EUMVA</name>
<comment type="caution">
    <text evidence="1">The sequence shown here is derived from an EMBL/GenBank/DDBJ whole genome shotgun (WGS) entry which is preliminary data.</text>
</comment>
<reference evidence="1 2" key="1">
    <citation type="journal article" date="2019" name="Commun. Biol.">
        <title>The bagworm genome reveals a unique fibroin gene that provides high tensile strength.</title>
        <authorList>
            <person name="Kono N."/>
            <person name="Nakamura H."/>
            <person name="Ohtoshi R."/>
            <person name="Tomita M."/>
            <person name="Numata K."/>
            <person name="Arakawa K."/>
        </authorList>
    </citation>
    <scope>NUCLEOTIDE SEQUENCE [LARGE SCALE GENOMIC DNA]</scope>
</reference>
<accession>A0A4C1UCB7</accession>
<sequence length="83" mass="8985">MALWLYADSNKLSVPIQFSLLNISTVVERSALKFTTPWRVGGQVVGEAGSPDLQSVGFNLEGEPDIDRSSGSRTEGQGYVLLK</sequence>
<protein>
    <submittedName>
        <fullName evidence="1">Uncharacterized protein</fullName>
    </submittedName>
</protein>